<dbReference type="SUPFAM" id="SSF47336">
    <property type="entry name" value="ACP-like"/>
    <property type="match status" value="1"/>
</dbReference>
<dbReference type="PROSITE" id="PS50075">
    <property type="entry name" value="CARRIER"/>
    <property type="match status" value="1"/>
</dbReference>
<dbReference type="InterPro" id="IPR036736">
    <property type="entry name" value="ACP-like_sf"/>
</dbReference>
<comment type="caution">
    <text evidence="4">The sequence shown here is derived from an EMBL/GenBank/DDBJ whole genome shotgun (WGS) entry which is preliminary data.</text>
</comment>
<reference evidence="4 5" key="1">
    <citation type="submission" date="2024-09" db="EMBL/GenBank/DDBJ databases">
        <authorList>
            <person name="Sun Q."/>
            <person name="Mori K."/>
        </authorList>
    </citation>
    <scope>NUCLEOTIDE SEQUENCE [LARGE SCALE GENOMIC DNA]</scope>
    <source>
        <strain evidence="4 5">TBRC 0563</strain>
    </source>
</reference>
<dbReference type="InterPro" id="IPR009081">
    <property type="entry name" value="PP-bd_ACP"/>
</dbReference>
<name>A0ABV5YYZ4_9ACTN</name>
<dbReference type="PROSITE" id="PS00012">
    <property type="entry name" value="PHOSPHOPANTETHEINE"/>
    <property type="match status" value="1"/>
</dbReference>
<accession>A0ABV5YYZ4</accession>
<dbReference type="EMBL" id="JBHLZP010000678">
    <property type="protein sequence ID" value="MFB9839284.1"/>
    <property type="molecule type" value="Genomic_DNA"/>
</dbReference>
<evidence type="ECO:0000256" key="1">
    <source>
        <dbReference type="ARBA" id="ARBA00022450"/>
    </source>
</evidence>
<evidence type="ECO:0000259" key="3">
    <source>
        <dbReference type="PROSITE" id="PS50075"/>
    </source>
</evidence>
<evidence type="ECO:0000256" key="2">
    <source>
        <dbReference type="ARBA" id="ARBA00022553"/>
    </source>
</evidence>
<keyword evidence="1" id="KW-0596">Phosphopantetheine</keyword>
<organism evidence="4 5">
    <name type="scientific">Actinoallomurus acaciae</name>
    <dbReference type="NCBI Taxonomy" id="502577"/>
    <lineage>
        <taxon>Bacteria</taxon>
        <taxon>Bacillati</taxon>
        <taxon>Actinomycetota</taxon>
        <taxon>Actinomycetes</taxon>
        <taxon>Streptosporangiales</taxon>
        <taxon>Thermomonosporaceae</taxon>
        <taxon>Actinoallomurus</taxon>
    </lineage>
</organism>
<keyword evidence="5" id="KW-1185">Reference proteome</keyword>
<evidence type="ECO:0000313" key="4">
    <source>
        <dbReference type="EMBL" id="MFB9839284.1"/>
    </source>
</evidence>
<dbReference type="Proteomes" id="UP001589627">
    <property type="component" value="Unassembled WGS sequence"/>
</dbReference>
<keyword evidence="2" id="KW-0597">Phosphoprotein</keyword>
<feature type="domain" description="Carrier" evidence="3">
    <location>
        <begin position="8"/>
        <end position="83"/>
    </location>
</feature>
<sequence>MPAPDEPGGGAFDINVLRGDVAEVLGVSPGQVGDNANLVALGLDSVKMMAMSARLRRYGVRVRFASMVEQPTVAGWWRLASEA</sequence>
<protein>
    <submittedName>
        <fullName evidence="4">Phosphopantetheine-binding protein</fullName>
    </submittedName>
</protein>
<dbReference type="Pfam" id="PF00550">
    <property type="entry name" value="PP-binding"/>
    <property type="match status" value="1"/>
</dbReference>
<evidence type="ECO:0000313" key="5">
    <source>
        <dbReference type="Proteomes" id="UP001589627"/>
    </source>
</evidence>
<dbReference type="Gene3D" id="1.10.1200.10">
    <property type="entry name" value="ACP-like"/>
    <property type="match status" value="1"/>
</dbReference>
<proteinExistence type="predicted"/>
<dbReference type="RefSeq" id="WP_378212365.1">
    <property type="nucleotide sequence ID" value="NZ_JBHLZP010000678.1"/>
</dbReference>
<dbReference type="InterPro" id="IPR006162">
    <property type="entry name" value="Ppantetheine_attach_site"/>
</dbReference>
<gene>
    <name evidence="4" type="ORF">ACFFNX_44790</name>
</gene>